<proteinExistence type="predicted"/>
<reference evidence="3" key="1">
    <citation type="submission" date="2021-06" db="EMBL/GenBank/DDBJ databases">
        <authorList>
            <person name="Criscuolo A."/>
        </authorList>
    </citation>
    <scope>NUCLEOTIDE SEQUENCE</scope>
    <source>
        <strain evidence="3">CIP111600</strain>
    </source>
</reference>
<evidence type="ECO:0000313" key="4">
    <source>
        <dbReference type="Proteomes" id="UP000693672"/>
    </source>
</evidence>
<evidence type="ECO:0000259" key="2">
    <source>
        <dbReference type="Pfam" id="PF02129"/>
    </source>
</evidence>
<dbReference type="GO" id="GO:0016787">
    <property type="term" value="F:hydrolase activity"/>
    <property type="evidence" value="ECO:0007669"/>
    <property type="project" value="InterPro"/>
</dbReference>
<dbReference type="AlphaFoldDB" id="A0A916K9K8"/>
<feature type="transmembrane region" description="Helical" evidence="1">
    <location>
        <begin position="6"/>
        <end position="25"/>
    </location>
</feature>
<keyword evidence="1" id="KW-1133">Transmembrane helix</keyword>
<dbReference type="InterPro" id="IPR052920">
    <property type="entry name" value="DNA-binding_regulatory"/>
</dbReference>
<name>A0A916K9K8_9BACL</name>
<comment type="caution">
    <text evidence="3">The sequence shown here is derived from an EMBL/GenBank/DDBJ whole genome shotgun (WGS) entry which is preliminary data.</text>
</comment>
<dbReference type="EMBL" id="CAJVAS010000042">
    <property type="protein sequence ID" value="CAG7648469.1"/>
    <property type="molecule type" value="Genomic_DNA"/>
</dbReference>
<evidence type="ECO:0000313" key="3">
    <source>
        <dbReference type="EMBL" id="CAG7648469.1"/>
    </source>
</evidence>
<organism evidence="3 4">
    <name type="scientific">Paenibacillus solanacearum</name>
    <dbReference type="NCBI Taxonomy" id="2048548"/>
    <lineage>
        <taxon>Bacteria</taxon>
        <taxon>Bacillati</taxon>
        <taxon>Bacillota</taxon>
        <taxon>Bacilli</taxon>
        <taxon>Bacillales</taxon>
        <taxon>Paenibacillaceae</taxon>
        <taxon>Paenibacillus</taxon>
    </lineage>
</organism>
<evidence type="ECO:0000256" key="1">
    <source>
        <dbReference type="SAM" id="Phobius"/>
    </source>
</evidence>
<dbReference type="InterPro" id="IPR000383">
    <property type="entry name" value="Xaa-Pro-like_dom"/>
</dbReference>
<dbReference type="Proteomes" id="UP000693672">
    <property type="component" value="Unassembled WGS sequence"/>
</dbReference>
<keyword evidence="4" id="KW-1185">Reference proteome</keyword>
<feature type="domain" description="Xaa-Pro dipeptidyl-peptidase-like" evidence="2">
    <location>
        <begin position="69"/>
        <end position="193"/>
    </location>
</feature>
<dbReference type="RefSeq" id="WP_218095317.1">
    <property type="nucleotide sequence ID" value="NZ_CAJVAS010000042.1"/>
</dbReference>
<keyword evidence="1" id="KW-0812">Transmembrane</keyword>
<dbReference type="PANTHER" id="PTHR43358">
    <property type="entry name" value="ALPHA/BETA-HYDROLASE"/>
    <property type="match status" value="1"/>
</dbReference>
<protein>
    <recommendedName>
        <fullName evidence="2">Xaa-Pro dipeptidyl-peptidase-like domain-containing protein</fullName>
    </recommendedName>
</protein>
<dbReference type="PANTHER" id="PTHR43358:SF4">
    <property type="entry name" value="ALPHA_BETA HYDROLASE FOLD-1 DOMAIN-CONTAINING PROTEIN"/>
    <property type="match status" value="1"/>
</dbReference>
<dbReference type="Pfam" id="PF02129">
    <property type="entry name" value="Peptidase_S15"/>
    <property type="match status" value="1"/>
</dbReference>
<accession>A0A916K9K8</accession>
<sequence length="297" mass="33461">MSMWMGYIVLIVLVGICAISLWAVWKLMHPARKPVLVTPDEEGLQYESITFRSRDQTVNLKGWFLPAVGSPKMTIIFAHGYRSNRLQHKVAALGLAKALVQRNYNVVMFDFRNCGDSEGRLTTIGLDEQQDILGAIDWCQTFCKGRIGLIGYSMGAAASLLAAAKCAEVSGVIADSPFSDLNRYLLDNLSIWSKLPKYPFSPLMVLAIRFIMKKNPQLVKPIVSIQQIYPRPVMFIHGDQDETIPCANSEMMSQRFADTFSYWKVPGAKHTGSYKLFPVEYTNRVDHFFDRLAGGHR</sequence>
<keyword evidence="1" id="KW-0472">Membrane</keyword>
<gene>
    <name evidence="3" type="ORF">PAESOLCIP111_05608</name>
</gene>